<keyword evidence="2" id="KW-1185">Reference proteome</keyword>
<protein>
    <submittedName>
        <fullName evidence="1">Uncharacterized protein</fullName>
    </submittedName>
</protein>
<evidence type="ECO:0000313" key="1">
    <source>
        <dbReference type="EMBL" id="GIX86429.1"/>
    </source>
</evidence>
<organism evidence="1 2">
    <name type="scientific">Caerostris extrusa</name>
    <name type="common">Bark spider</name>
    <name type="synonym">Caerostris bankana</name>
    <dbReference type="NCBI Taxonomy" id="172846"/>
    <lineage>
        <taxon>Eukaryota</taxon>
        <taxon>Metazoa</taxon>
        <taxon>Ecdysozoa</taxon>
        <taxon>Arthropoda</taxon>
        <taxon>Chelicerata</taxon>
        <taxon>Arachnida</taxon>
        <taxon>Araneae</taxon>
        <taxon>Araneomorphae</taxon>
        <taxon>Entelegynae</taxon>
        <taxon>Araneoidea</taxon>
        <taxon>Araneidae</taxon>
        <taxon>Caerostris</taxon>
    </lineage>
</organism>
<name>A0AAV4NS59_CAEEX</name>
<dbReference type="Proteomes" id="UP001054945">
    <property type="component" value="Unassembled WGS sequence"/>
</dbReference>
<proteinExistence type="predicted"/>
<sequence length="119" mass="13312">MSRDIEVKYLERNEITSCNVLMKSLHLSWALLPWQPTHQAALATAAVFELRSFSTTSQLLKPILTQETLPWQRCFPRNSRGCEGFALSSHVVLSLTAGKRRRVAVAGPTNEVQGLPTLH</sequence>
<comment type="caution">
    <text evidence="1">The sequence shown here is derived from an EMBL/GenBank/DDBJ whole genome shotgun (WGS) entry which is preliminary data.</text>
</comment>
<dbReference type="EMBL" id="BPLR01003589">
    <property type="protein sequence ID" value="GIX86429.1"/>
    <property type="molecule type" value="Genomic_DNA"/>
</dbReference>
<accession>A0AAV4NS59</accession>
<evidence type="ECO:0000313" key="2">
    <source>
        <dbReference type="Proteomes" id="UP001054945"/>
    </source>
</evidence>
<gene>
    <name evidence="1" type="ORF">CEXT_561361</name>
</gene>
<dbReference type="AlphaFoldDB" id="A0AAV4NS59"/>
<reference evidence="1 2" key="1">
    <citation type="submission" date="2021-06" db="EMBL/GenBank/DDBJ databases">
        <title>Caerostris extrusa draft genome.</title>
        <authorList>
            <person name="Kono N."/>
            <person name="Arakawa K."/>
        </authorList>
    </citation>
    <scope>NUCLEOTIDE SEQUENCE [LARGE SCALE GENOMIC DNA]</scope>
</reference>